<evidence type="ECO:0000313" key="1">
    <source>
        <dbReference type="EMBL" id="EAY02983.1"/>
    </source>
</evidence>
<dbReference type="VEuPathDB" id="TrichDB:TVAGG3_0876920"/>
<dbReference type="SMR" id="A2EWF6"/>
<accession>A2EWF6</accession>
<dbReference type="VEuPathDB" id="TrichDB:TVAG_325550"/>
<gene>
    <name evidence="1" type="ORF">TVAG_325550</name>
</gene>
<evidence type="ECO:0000313" key="2">
    <source>
        <dbReference type="Proteomes" id="UP000001542"/>
    </source>
</evidence>
<protein>
    <recommendedName>
        <fullName evidence="3">U-box domain-containing protein</fullName>
    </recommendedName>
</protein>
<dbReference type="AlphaFoldDB" id="A2EWF6"/>
<organism evidence="1 2">
    <name type="scientific">Trichomonas vaginalis (strain ATCC PRA-98 / G3)</name>
    <dbReference type="NCBI Taxonomy" id="412133"/>
    <lineage>
        <taxon>Eukaryota</taxon>
        <taxon>Metamonada</taxon>
        <taxon>Parabasalia</taxon>
        <taxon>Trichomonadida</taxon>
        <taxon>Trichomonadidae</taxon>
        <taxon>Trichomonas</taxon>
    </lineage>
</organism>
<sequence>MTRKRKSFIDDDDFTGCPLIGAPDPLTGEPIKVPMMDDTGYVLDIQTWREIFKENIIPPRPIYINSENDLIEITNRNFKSYRLQVTNIPC</sequence>
<dbReference type="EMBL" id="DS113518">
    <property type="protein sequence ID" value="EAY02983.1"/>
    <property type="molecule type" value="Genomic_DNA"/>
</dbReference>
<keyword evidence="2" id="KW-1185">Reference proteome</keyword>
<dbReference type="Proteomes" id="UP000001542">
    <property type="component" value="Unassembled WGS sequence"/>
</dbReference>
<dbReference type="RefSeq" id="XP_001315206.1">
    <property type="nucleotide sequence ID" value="XM_001315171.1"/>
</dbReference>
<reference evidence="1" key="2">
    <citation type="journal article" date="2007" name="Science">
        <title>Draft genome sequence of the sexually transmitted pathogen Trichomonas vaginalis.</title>
        <authorList>
            <person name="Carlton J.M."/>
            <person name="Hirt R.P."/>
            <person name="Silva J.C."/>
            <person name="Delcher A.L."/>
            <person name="Schatz M."/>
            <person name="Zhao Q."/>
            <person name="Wortman J.R."/>
            <person name="Bidwell S.L."/>
            <person name="Alsmark U.C.M."/>
            <person name="Besteiro S."/>
            <person name="Sicheritz-Ponten T."/>
            <person name="Noel C.J."/>
            <person name="Dacks J.B."/>
            <person name="Foster P.G."/>
            <person name="Simillion C."/>
            <person name="Van de Peer Y."/>
            <person name="Miranda-Saavedra D."/>
            <person name="Barton G.J."/>
            <person name="Westrop G.D."/>
            <person name="Mueller S."/>
            <person name="Dessi D."/>
            <person name="Fiori P.L."/>
            <person name="Ren Q."/>
            <person name="Paulsen I."/>
            <person name="Zhang H."/>
            <person name="Bastida-Corcuera F.D."/>
            <person name="Simoes-Barbosa A."/>
            <person name="Brown M.T."/>
            <person name="Hayes R.D."/>
            <person name="Mukherjee M."/>
            <person name="Okumura C.Y."/>
            <person name="Schneider R."/>
            <person name="Smith A.J."/>
            <person name="Vanacova S."/>
            <person name="Villalvazo M."/>
            <person name="Haas B.J."/>
            <person name="Pertea M."/>
            <person name="Feldblyum T.V."/>
            <person name="Utterback T.R."/>
            <person name="Shu C.L."/>
            <person name="Osoegawa K."/>
            <person name="de Jong P.J."/>
            <person name="Hrdy I."/>
            <person name="Horvathova L."/>
            <person name="Zubacova Z."/>
            <person name="Dolezal P."/>
            <person name="Malik S.B."/>
            <person name="Logsdon J.M. Jr."/>
            <person name="Henze K."/>
            <person name="Gupta A."/>
            <person name="Wang C.C."/>
            <person name="Dunne R.L."/>
            <person name="Upcroft J.A."/>
            <person name="Upcroft P."/>
            <person name="White O."/>
            <person name="Salzberg S.L."/>
            <person name="Tang P."/>
            <person name="Chiu C.-H."/>
            <person name="Lee Y.-S."/>
            <person name="Embley T.M."/>
            <person name="Coombs G.H."/>
            <person name="Mottram J.C."/>
            <person name="Tachezy J."/>
            <person name="Fraser-Liggett C.M."/>
            <person name="Johnson P.J."/>
        </authorList>
    </citation>
    <scope>NUCLEOTIDE SEQUENCE [LARGE SCALE GENOMIC DNA]</scope>
    <source>
        <strain evidence="1">G3</strain>
    </source>
</reference>
<dbReference type="InParanoid" id="A2EWF6"/>
<proteinExistence type="predicted"/>
<evidence type="ECO:0008006" key="3">
    <source>
        <dbReference type="Google" id="ProtNLM"/>
    </source>
</evidence>
<name>A2EWF6_TRIV3</name>
<reference evidence="1" key="1">
    <citation type="submission" date="2006-10" db="EMBL/GenBank/DDBJ databases">
        <authorList>
            <person name="Amadeo P."/>
            <person name="Zhao Q."/>
            <person name="Wortman J."/>
            <person name="Fraser-Liggett C."/>
            <person name="Carlton J."/>
        </authorList>
    </citation>
    <scope>NUCLEOTIDE SEQUENCE</scope>
    <source>
        <strain evidence="1">G3</strain>
    </source>
</reference>
<dbReference type="KEGG" id="tva:75676424"/>